<organism evidence="1 2">
    <name type="scientific">Natronosalvus hydrolyticus</name>
    <dbReference type="NCBI Taxonomy" id="2979988"/>
    <lineage>
        <taxon>Archaea</taxon>
        <taxon>Methanobacteriati</taxon>
        <taxon>Methanobacteriota</taxon>
        <taxon>Stenosarchaea group</taxon>
        <taxon>Halobacteria</taxon>
        <taxon>Halobacteriales</taxon>
        <taxon>Natrialbaceae</taxon>
        <taxon>Natronosalvus</taxon>
    </lineage>
</organism>
<evidence type="ECO:0000313" key="2">
    <source>
        <dbReference type="Proteomes" id="UP001321047"/>
    </source>
</evidence>
<dbReference type="EMBL" id="JAOPJZ010000029">
    <property type="protein sequence ID" value="MCU4754079.1"/>
    <property type="molecule type" value="Genomic_DNA"/>
</dbReference>
<accession>A0AAP2ZB82</accession>
<proteinExistence type="predicted"/>
<name>A0AAP2ZB82_9EURY</name>
<protein>
    <submittedName>
        <fullName evidence="1">Uncharacterized protein</fullName>
    </submittedName>
</protein>
<evidence type="ECO:0000313" key="1">
    <source>
        <dbReference type="EMBL" id="MCU4754079.1"/>
    </source>
</evidence>
<sequence length="97" mass="10660">MSQAGQLLCVADVDVAGNHQPPQVTVLAIDERHRHFLYHFTHDGTRTVLDTVQVEGHLVRTEDVPHSIPTPAPVRDILAQYGTRPPKDGAGTQETTM</sequence>
<keyword evidence="2" id="KW-1185">Reference proteome</keyword>
<dbReference type="AlphaFoldDB" id="A0AAP2ZB82"/>
<reference evidence="1 2" key="1">
    <citation type="submission" date="2022-09" db="EMBL/GenBank/DDBJ databases">
        <title>Enrichment on poylsaccharides allowed isolation of novel metabolic and taxonomic groups of Haloarchaea.</title>
        <authorList>
            <person name="Sorokin D.Y."/>
            <person name="Elcheninov A.G."/>
            <person name="Khizhniak T.V."/>
            <person name="Kolganova T.V."/>
            <person name="Kublanov I.V."/>
        </authorList>
    </citation>
    <scope>NUCLEOTIDE SEQUENCE [LARGE SCALE GENOMIC DNA]</scope>
    <source>
        <strain evidence="1 2">AArc-curdl1</strain>
    </source>
</reference>
<gene>
    <name evidence="1" type="ORF">OB919_19200</name>
</gene>
<dbReference type="Proteomes" id="UP001321047">
    <property type="component" value="Unassembled WGS sequence"/>
</dbReference>
<dbReference type="RefSeq" id="WP_342810385.1">
    <property type="nucleotide sequence ID" value="NZ_JAOPJZ010000029.1"/>
</dbReference>
<comment type="caution">
    <text evidence="1">The sequence shown here is derived from an EMBL/GenBank/DDBJ whole genome shotgun (WGS) entry which is preliminary data.</text>
</comment>